<dbReference type="Proteomes" id="UP000077628">
    <property type="component" value="Unassembled WGS sequence"/>
</dbReference>
<reference evidence="3" key="1">
    <citation type="submission" date="2016-03" db="EMBL/GenBank/DDBJ databases">
        <authorList>
            <person name="Heylen K."/>
            <person name="De Vos P."/>
            <person name="Vekeman B."/>
        </authorList>
    </citation>
    <scope>NUCLEOTIDE SEQUENCE [LARGE SCALE GENOMIC DNA]</scope>
    <source>
        <strain evidence="3">R-45383</strain>
    </source>
</reference>
<evidence type="ECO:0000313" key="2">
    <source>
        <dbReference type="EMBL" id="OAI15216.1"/>
    </source>
</evidence>
<keyword evidence="3" id="KW-1185">Reference proteome</keyword>
<dbReference type="AlphaFoldDB" id="A0A177NAX2"/>
<dbReference type="InterPro" id="IPR055259">
    <property type="entry name" value="YkvP/CgeB_Glyco_trans-like"/>
</dbReference>
<protein>
    <recommendedName>
        <fullName evidence="1">Spore protein YkvP/CgeB glycosyl transferase-like domain-containing protein</fullName>
    </recommendedName>
</protein>
<name>A0A177NAX2_9GAMM</name>
<evidence type="ECO:0000259" key="1">
    <source>
        <dbReference type="Pfam" id="PF13524"/>
    </source>
</evidence>
<accession>A0A177NAX2</accession>
<feature type="domain" description="Spore protein YkvP/CgeB glycosyl transferase-like" evidence="1">
    <location>
        <begin position="460"/>
        <end position="558"/>
    </location>
</feature>
<evidence type="ECO:0000313" key="3">
    <source>
        <dbReference type="Proteomes" id="UP000077628"/>
    </source>
</evidence>
<proteinExistence type="predicted"/>
<dbReference type="EMBL" id="LUUK01000194">
    <property type="protein sequence ID" value="OAI15216.1"/>
    <property type="molecule type" value="Genomic_DNA"/>
</dbReference>
<comment type="caution">
    <text evidence="2">The sequence shown here is derived from an EMBL/GenBank/DDBJ whole genome shotgun (WGS) entry which is preliminary data.</text>
</comment>
<dbReference type="Pfam" id="PF13524">
    <property type="entry name" value="Glyco_trans_1_2"/>
    <property type="match status" value="1"/>
</dbReference>
<organism evidence="2 3">
    <name type="scientific">Methylomonas koyamae</name>
    <dbReference type="NCBI Taxonomy" id="702114"/>
    <lineage>
        <taxon>Bacteria</taxon>
        <taxon>Pseudomonadati</taxon>
        <taxon>Pseudomonadota</taxon>
        <taxon>Gammaproteobacteria</taxon>
        <taxon>Methylococcales</taxon>
        <taxon>Methylococcaceae</taxon>
        <taxon>Methylomonas</taxon>
    </lineage>
</organism>
<gene>
    <name evidence="2" type="ORF">A1355_10770</name>
</gene>
<sequence length="606" mass="69941">MNPVSETQSQHDSAKDAFFMNIEDAYLTALKQNPVVENGRTRPQYCYYDGPLTDIVLHNFIQVPADNFSEFFSHNHLPIPELIAISHEGVVHFNEMPADIIDEIHQQRTQYKVVDYIHADSFFADPLLALNVAKQRNRIYCGHPTIDGLQICYYRGELPEHGIENLLHLELDQAIEFFVDTAYRLPTKIELPDELEDELKTSIRSGFETIVNEVKQQRRTLISQLLAQAKQVTPKFHDGEPLKIMLPSSRLTTVMQYCSRAVAKAFEKRGYQVWFYMEDGEMETNNLIKFYRNYIEFNPHVIFYVNQLNNLALNDKVTHISWWQDSMPQITEHKALRWRGNDYVFSISPVLDRHLALTGAKNIVRQHFAVDDEIFNTDGDIERQNKVVFVGSSYLNSVDLSRPEQREIVEIFIDKIDNGEIVTEAMAGEIAVRFGLPPAFVFWNLLHYAIRDYSVKWLCESTAMPVEIYGRYWEQDPDVAAHFNGELKHGTQVADVYRSARYALVSHPFEINSQRLAEAAACGCIPLVYDCRDVAEKPHWDDACLFFKTRWELLEILKTQVRPALSPTVIAERFTYTAAVDNFIKHSNIGELSQAKQSRISMFVGR</sequence>
<dbReference type="OrthoDB" id="5573469at2"/>
<dbReference type="STRING" id="702114.A1355_10770"/>